<feature type="region of interest" description="Disordered" evidence="8">
    <location>
        <begin position="1309"/>
        <end position="1331"/>
    </location>
</feature>
<feature type="domain" description="Helicase ATP-binding" evidence="9">
    <location>
        <begin position="47"/>
        <end position="215"/>
    </location>
</feature>
<feature type="region of interest" description="Disordered" evidence="8">
    <location>
        <begin position="958"/>
        <end position="1008"/>
    </location>
</feature>
<keyword evidence="6" id="KW-0067">ATP-binding</keyword>
<comment type="similarity">
    <text evidence="2">Belongs to the DEAD box helicase family. DEAH subfamily. FANCM sub-subfamily.</text>
</comment>
<dbReference type="GO" id="GO:0005634">
    <property type="term" value="C:nucleus"/>
    <property type="evidence" value="ECO:0007669"/>
    <property type="project" value="UniProtKB-SubCell"/>
</dbReference>
<feature type="domain" description="Helicase C-terminal" evidence="10">
    <location>
        <begin position="387"/>
        <end position="548"/>
    </location>
</feature>
<feature type="region of interest" description="Disordered" evidence="8">
    <location>
        <begin position="1410"/>
        <end position="1498"/>
    </location>
</feature>
<dbReference type="SMART" id="SM00487">
    <property type="entry name" value="DEXDc"/>
    <property type="match status" value="1"/>
</dbReference>
<dbReference type="InterPro" id="IPR027417">
    <property type="entry name" value="P-loop_NTPase"/>
</dbReference>
<evidence type="ECO:0008006" key="13">
    <source>
        <dbReference type="Google" id="ProtNLM"/>
    </source>
</evidence>
<evidence type="ECO:0000256" key="8">
    <source>
        <dbReference type="SAM" id="MobiDB-lite"/>
    </source>
</evidence>
<evidence type="ECO:0000256" key="2">
    <source>
        <dbReference type="ARBA" id="ARBA00009889"/>
    </source>
</evidence>
<feature type="compositionally biased region" description="Low complexity" evidence="8">
    <location>
        <begin position="652"/>
        <end position="662"/>
    </location>
</feature>
<dbReference type="OrthoDB" id="6513042at2759"/>
<dbReference type="InterPro" id="IPR011545">
    <property type="entry name" value="DEAD/DEAH_box_helicase_dom"/>
</dbReference>
<dbReference type="Gene3D" id="3.40.50.300">
    <property type="entry name" value="P-loop containing nucleotide triphosphate hydrolases"/>
    <property type="match status" value="2"/>
</dbReference>
<feature type="region of interest" description="Disordered" evidence="8">
    <location>
        <begin position="864"/>
        <end position="909"/>
    </location>
</feature>
<feature type="region of interest" description="Disordered" evidence="8">
    <location>
        <begin position="1074"/>
        <end position="1132"/>
    </location>
</feature>
<name>A0A7M7G7K4_NASVI</name>
<dbReference type="Pfam" id="PF00270">
    <property type="entry name" value="DEAD"/>
    <property type="match status" value="1"/>
</dbReference>
<dbReference type="GO" id="GO:0043138">
    <property type="term" value="F:3'-5' DNA helicase activity"/>
    <property type="evidence" value="ECO:0007669"/>
    <property type="project" value="InterPro"/>
</dbReference>
<evidence type="ECO:0000256" key="7">
    <source>
        <dbReference type="ARBA" id="ARBA00023242"/>
    </source>
</evidence>
<evidence type="ECO:0000256" key="5">
    <source>
        <dbReference type="ARBA" id="ARBA00022806"/>
    </source>
</evidence>
<dbReference type="Proteomes" id="UP000002358">
    <property type="component" value="Chromosome 1"/>
</dbReference>
<evidence type="ECO:0000313" key="12">
    <source>
        <dbReference type="Proteomes" id="UP000002358"/>
    </source>
</evidence>
<evidence type="ECO:0000313" key="11">
    <source>
        <dbReference type="EnsemblMetazoa" id="XP_001607217"/>
    </source>
</evidence>
<feature type="compositionally biased region" description="Low complexity" evidence="8">
    <location>
        <begin position="1461"/>
        <end position="1472"/>
    </location>
</feature>
<dbReference type="FunFam" id="3.40.50.300:FF:000861">
    <property type="entry name" value="Fanconi anemia, complementation group M"/>
    <property type="match status" value="1"/>
</dbReference>
<protein>
    <recommendedName>
        <fullName evidence="13">Fanconi anemia group M protein</fullName>
    </recommendedName>
</protein>
<organism evidence="11 12">
    <name type="scientific">Nasonia vitripennis</name>
    <name type="common">Parasitic wasp</name>
    <dbReference type="NCBI Taxonomy" id="7425"/>
    <lineage>
        <taxon>Eukaryota</taxon>
        <taxon>Metazoa</taxon>
        <taxon>Ecdysozoa</taxon>
        <taxon>Arthropoda</taxon>
        <taxon>Hexapoda</taxon>
        <taxon>Insecta</taxon>
        <taxon>Pterygota</taxon>
        <taxon>Neoptera</taxon>
        <taxon>Endopterygota</taxon>
        <taxon>Hymenoptera</taxon>
        <taxon>Apocrita</taxon>
        <taxon>Proctotrupomorpha</taxon>
        <taxon>Chalcidoidea</taxon>
        <taxon>Pteromalidae</taxon>
        <taxon>Pteromalinae</taxon>
        <taxon>Nasonia</taxon>
    </lineage>
</organism>
<feature type="compositionally biased region" description="Polar residues" evidence="8">
    <location>
        <begin position="619"/>
        <end position="633"/>
    </location>
</feature>
<keyword evidence="4" id="KW-0378">Hydrolase</keyword>
<dbReference type="OMA" id="CAMKKSE"/>
<gene>
    <name evidence="11" type="primary">100123563</name>
</gene>
<dbReference type="EnsemblMetazoa" id="XM_001607167">
    <property type="protein sequence ID" value="XP_001607217"/>
    <property type="gene ID" value="LOC100123563"/>
</dbReference>
<dbReference type="PANTHER" id="PTHR14025:SF20">
    <property type="entry name" value="FANCONI ANEMIA GROUP M PROTEIN"/>
    <property type="match status" value="1"/>
</dbReference>
<dbReference type="GO" id="GO:0009378">
    <property type="term" value="F:four-way junction helicase activity"/>
    <property type="evidence" value="ECO:0007669"/>
    <property type="project" value="TreeGrafter"/>
</dbReference>
<feature type="compositionally biased region" description="Basic and acidic residues" evidence="8">
    <location>
        <begin position="1094"/>
        <end position="1106"/>
    </location>
</feature>
<evidence type="ECO:0000259" key="10">
    <source>
        <dbReference type="PROSITE" id="PS51194"/>
    </source>
</evidence>
<dbReference type="PROSITE" id="PS51194">
    <property type="entry name" value="HELICASE_CTER"/>
    <property type="match status" value="1"/>
</dbReference>
<dbReference type="InParanoid" id="A0A7M7G7K4"/>
<accession>A0A7M7G7K4</accession>
<feature type="region of interest" description="Disordered" evidence="8">
    <location>
        <begin position="1176"/>
        <end position="1208"/>
    </location>
</feature>
<reference evidence="11" key="1">
    <citation type="submission" date="2021-01" db="UniProtKB">
        <authorList>
            <consortium name="EnsemblMetazoa"/>
        </authorList>
    </citation>
    <scope>IDENTIFICATION</scope>
</reference>
<dbReference type="GO" id="GO:0045003">
    <property type="term" value="P:double-strand break repair via synthesis-dependent strand annealing"/>
    <property type="evidence" value="ECO:0007669"/>
    <property type="project" value="TreeGrafter"/>
</dbReference>
<feature type="compositionally biased region" description="Basic and acidic residues" evidence="8">
    <location>
        <begin position="1114"/>
        <end position="1127"/>
    </location>
</feature>
<evidence type="ECO:0000259" key="9">
    <source>
        <dbReference type="PROSITE" id="PS51192"/>
    </source>
</evidence>
<dbReference type="PANTHER" id="PTHR14025">
    <property type="entry name" value="FANCONI ANEMIA GROUP M FANCM FAMILY MEMBER"/>
    <property type="match status" value="1"/>
</dbReference>
<keyword evidence="7" id="KW-0539">Nucleus</keyword>
<feature type="compositionally biased region" description="Low complexity" evidence="8">
    <location>
        <begin position="1189"/>
        <end position="1201"/>
    </location>
</feature>
<evidence type="ECO:0000256" key="4">
    <source>
        <dbReference type="ARBA" id="ARBA00022801"/>
    </source>
</evidence>
<dbReference type="CDD" id="cd18033">
    <property type="entry name" value="DEXDc_FANCM"/>
    <property type="match status" value="1"/>
</dbReference>
<dbReference type="InterPro" id="IPR014001">
    <property type="entry name" value="Helicase_ATP-bd"/>
</dbReference>
<evidence type="ECO:0000256" key="1">
    <source>
        <dbReference type="ARBA" id="ARBA00004123"/>
    </source>
</evidence>
<dbReference type="InterPro" id="IPR039686">
    <property type="entry name" value="FANCM/Mph1-like_ID"/>
</dbReference>
<dbReference type="GO" id="GO:0016787">
    <property type="term" value="F:hydrolase activity"/>
    <property type="evidence" value="ECO:0007669"/>
    <property type="project" value="UniProtKB-KW"/>
</dbReference>
<dbReference type="GO" id="GO:0005524">
    <property type="term" value="F:ATP binding"/>
    <property type="evidence" value="ECO:0007669"/>
    <property type="project" value="UniProtKB-KW"/>
</dbReference>
<evidence type="ECO:0000256" key="6">
    <source>
        <dbReference type="ARBA" id="ARBA00022840"/>
    </source>
</evidence>
<dbReference type="SMART" id="SM00490">
    <property type="entry name" value="HELICc"/>
    <property type="match status" value="1"/>
</dbReference>
<feature type="region of interest" description="Disordered" evidence="8">
    <location>
        <begin position="566"/>
        <end position="633"/>
    </location>
</feature>
<keyword evidence="3" id="KW-0547">Nucleotide-binding</keyword>
<dbReference type="FunCoup" id="A0A7M7G7K4">
    <property type="interactions" value="392"/>
</dbReference>
<proteinExistence type="inferred from homology"/>
<keyword evidence="5" id="KW-0347">Helicase</keyword>
<evidence type="ECO:0000256" key="3">
    <source>
        <dbReference type="ARBA" id="ARBA00022741"/>
    </source>
</evidence>
<dbReference type="Pfam" id="PF00271">
    <property type="entry name" value="Helicase_C"/>
    <property type="match status" value="1"/>
</dbReference>
<feature type="compositionally biased region" description="Low complexity" evidence="8">
    <location>
        <begin position="1415"/>
        <end position="1428"/>
    </location>
</feature>
<dbReference type="SUPFAM" id="SSF52540">
    <property type="entry name" value="P-loop containing nucleoside triphosphate hydrolases"/>
    <property type="match status" value="1"/>
</dbReference>
<dbReference type="SMR" id="A0A7M7G7K4"/>
<feature type="compositionally biased region" description="Basic residues" evidence="8">
    <location>
        <begin position="1446"/>
        <end position="1455"/>
    </location>
</feature>
<dbReference type="KEGG" id="nvi:100123563"/>
<dbReference type="PROSITE" id="PS51192">
    <property type="entry name" value="HELICASE_ATP_BIND_1"/>
    <property type="match status" value="1"/>
</dbReference>
<dbReference type="InterPro" id="IPR044749">
    <property type="entry name" value="FANCM_DEXDc"/>
</dbReference>
<dbReference type="InterPro" id="IPR001650">
    <property type="entry name" value="Helicase_C-like"/>
</dbReference>
<dbReference type="GO" id="GO:0036297">
    <property type="term" value="P:interstrand cross-link repair"/>
    <property type="evidence" value="ECO:0007669"/>
    <property type="project" value="TreeGrafter"/>
</dbReference>
<sequence length="1498" mass="169666">MAQQQVPSLSQGNFISSDQETAGFDLSSGSKWIYPENYPRRDYQFSIVQTALYNNTLVCLPTGLGKTFIAAVVMYNFWRWYPRGRVVFLAPTKPLVAQQIEACHEIMGIPSEETVELTGAINQVKRKQAWIQKRVVFATPQTFQKDLQNDIVPCQLIKCIVIDEAHKALGKHSYCEIVRMMSDKTKFFRILALSATPGSKIDHVREVIQNLLISELELRDDSSPDITPYTNDRSMEKIIVGLGTDLTNYKDRYVNIMDPHVRILVKNKILQTNTANISKGRIFMLLKQCESRPQKSNNHGIIMKTLNILLTMYHAYELLVKHGLRAFYNFYITHSDKFWLDSELDLQLLLEDIKRYIGEFPVIHPLPDGTIPDIPSDLKFGHNKFDKLRELLTDHFRSFAAQNKSTRAIVFVEYRDIVNEVYVLLLQTRPLIRPQMFVGQAGQKQKEQLAALEDFRNDKVNVLISTSVGEEGLDVGEVDLIICFDISSSTPTRLVQRMGRTGRKRSGRVVILLTEGKEVQTLNQALCKKDSLNSKVLQSSNIASSLYQSSPRMVPANVTPECTPIFIKAQPKTPKVKGKRQQTKPPGERKPRKSKKDSIGAGASAGGEDFEPMEVVPGPSTSKAGGQKASGSTQPSMMMFLTEQRPQKKQPSSTVVSSSGFDSDSGIIMEEFQPISRPNSSDPYSYIRPSDVKLLTSDSHALEFLTLCAMKKSEQESDQKAEPYLQIDRTWLPKRTPPRLEMFEELEIPNLNILDCIKNLCVYEKTEEEIEVHCLSDESVHEFAPPVVEDNDTRQSDFFNNFASPPKSKYAEASEQRAQMVKEVAAANFFADDFSASVNSVRKAESIGSDFFDVDFSLQKEVPQYKERSRETSVELNERTPTKEIFQPRDQSRESSVESKPRTPAKVEVDFTSLLDEGTESESSQCVEASVEGSNIFDELLEADDSSDETEMFDTTVLPNRTLVGKRSASRSPEHEKEEPLAKRQKTEESSDSEAVPGTPPKDKDLSRSILSYSVGSIVPAPAAADDDSDVDMFEDMDFETQFTFRDTKLKQSQVKQDVEKKEKIAAGDELVFDDPSILDSDNDRTLLPEVEELNTKEEKDSKDKPMLPAAKEPNADVRTVDNDKSKGKTSANSFDFDDWMDDFDFDVDACVVEKEKIEREEVSSFFERKTRSQEASTSGWIDSKMPAPLSLMNSNKPSLSLKKKPDDVHKKVLSVQGVPRPNAGLLSLKRDKDGFAVPSIKLNHGGISSSNKENSLPRWHRDKNISPRFRKYHSENNITIDSHKEEERKKRSKLRKRIVNDFLDDEAEVSSDMDTSEGSSCGEEDKDKDLESFVSYTQDVHEDEDMRAHYLQTVNKSPIRSGAFMFKKPREVVPMHEIYSQPITQSQANDTYMHDSFCVGDETQIDDIRHDSESSSSDSILDSIESSSESRRRKVRDKKREKFKVLKNKRRMNKNKRDLSSSSSSNTCGSSSEDETEALRRQVLEESMMMKKKKSRH</sequence>
<keyword evidence="12" id="KW-1185">Reference proteome</keyword>
<feature type="compositionally biased region" description="Basic and acidic residues" evidence="8">
    <location>
        <begin position="972"/>
        <end position="989"/>
    </location>
</feature>
<comment type="subcellular location">
    <subcellularLocation>
        <location evidence="1">Nucleus</location>
    </subcellularLocation>
</comment>
<dbReference type="CDD" id="cd12091">
    <property type="entry name" value="FANCM_ID"/>
    <property type="match status" value="1"/>
</dbReference>
<dbReference type="Gene3D" id="1.20.1320.20">
    <property type="entry name" value="hef helicase domain"/>
    <property type="match status" value="1"/>
</dbReference>
<dbReference type="GO" id="GO:0000400">
    <property type="term" value="F:four-way junction DNA binding"/>
    <property type="evidence" value="ECO:0007669"/>
    <property type="project" value="TreeGrafter"/>
</dbReference>
<feature type="region of interest" description="Disordered" evidence="8">
    <location>
        <begin position="643"/>
        <end position="662"/>
    </location>
</feature>